<dbReference type="Gene3D" id="3.10.450.50">
    <property type="match status" value="1"/>
</dbReference>
<protein>
    <recommendedName>
        <fullName evidence="2">UPF0225 protein SAMN06296036_1227</fullName>
    </recommendedName>
</protein>
<evidence type="ECO:0000256" key="1">
    <source>
        <dbReference type="ARBA" id="ARBA00010839"/>
    </source>
</evidence>
<dbReference type="InterPro" id="IPR032710">
    <property type="entry name" value="NTF2-like_dom_sf"/>
</dbReference>
<evidence type="ECO:0000313" key="4">
    <source>
        <dbReference type="EMBL" id="SMF64122.1"/>
    </source>
</evidence>
<reference evidence="5" key="1">
    <citation type="submission" date="2017-04" db="EMBL/GenBank/DDBJ databases">
        <authorList>
            <person name="Varghese N."/>
            <person name="Submissions S."/>
        </authorList>
    </citation>
    <scope>NUCLEOTIDE SEQUENCE [LARGE SCALE GENOMIC DNA]</scope>
    <source>
        <strain evidence="5">RKEM611</strain>
    </source>
</reference>
<dbReference type="RefSeq" id="WP_132323293.1">
    <property type="nucleotide sequence ID" value="NZ_FWZT01000022.1"/>
</dbReference>
<dbReference type="Proteomes" id="UP000192907">
    <property type="component" value="Unassembled WGS sequence"/>
</dbReference>
<dbReference type="PANTHER" id="PTHR33747">
    <property type="entry name" value="UPF0225 PROTEIN SCO1677"/>
    <property type="match status" value="1"/>
</dbReference>
<dbReference type="Pfam" id="PF17775">
    <property type="entry name" value="YchJ_M-like"/>
    <property type="match status" value="1"/>
</dbReference>
<proteinExistence type="inferred from homology"/>
<comment type="similarity">
    <text evidence="1 2">Belongs to the UPF0225 family.</text>
</comment>
<evidence type="ECO:0000313" key="5">
    <source>
        <dbReference type="Proteomes" id="UP000192907"/>
    </source>
</evidence>
<name>A0A1Y6CGJ7_9BACT</name>
<organism evidence="4 5">
    <name type="scientific">Pseudobacteriovorax antillogorgiicola</name>
    <dbReference type="NCBI Taxonomy" id="1513793"/>
    <lineage>
        <taxon>Bacteria</taxon>
        <taxon>Pseudomonadati</taxon>
        <taxon>Bdellovibrionota</taxon>
        <taxon>Oligoflexia</taxon>
        <taxon>Oligoflexales</taxon>
        <taxon>Pseudobacteriovoracaceae</taxon>
        <taxon>Pseudobacteriovorax</taxon>
    </lineage>
</organism>
<dbReference type="Pfam" id="PF02810">
    <property type="entry name" value="SEC-C"/>
    <property type="match status" value="2"/>
</dbReference>
<evidence type="ECO:0000256" key="2">
    <source>
        <dbReference type="HAMAP-Rule" id="MF_00612"/>
    </source>
</evidence>
<dbReference type="AlphaFoldDB" id="A0A1Y6CGJ7"/>
<keyword evidence="5" id="KW-1185">Reference proteome</keyword>
<dbReference type="HAMAP" id="MF_00612">
    <property type="entry name" value="UPF0225"/>
    <property type="match status" value="1"/>
</dbReference>
<dbReference type="InterPro" id="IPR048469">
    <property type="entry name" value="YchJ-like_M"/>
</dbReference>
<dbReference type="EMBL" id="FWZT01000022">
    <property type="protein sequence ID" value="SMF64122.1"/>
    <property type="molecule type" value="Genomic_DNA"/>
</dbReference>
<sequence length="153" mass="17260">MTETTCPCGSELNYSQCCGPFIEGQSKAPTPEALMRSRYTAFTLAKNDYLQLTWHPDTRPDELDDEPSDWIGLEIVSSETKEDSGQVEFIARLIHDGKLETLHEISEFELMGDQWVYVEGEFVNDGNHIKKIAKNEPCPCLSGKKFKRCHGAS</sequence>
<feature type="domain" description="YchJ-like middle NTF2-like" evidence="3">
    <location>
        <begin position="30"/>
        <end position="120"/>
    </location>
</feature>
<dbReference type="InterPro" id="IPR023006">
    <property type="entry name" value="YchJ-like"/>
</dbReference>
<dbReference type="SUPFAM" id="SSF54427">
    <property type="entry name" value="NTF2-like"/>
    <property type="match status" value="1"/>
</dbReference>
<gene>
    <name evidence="4" type="ORF">SAMN06296036_1227</name>
</gene>
<dbReference type="SUPFAM" id="SSF103642">
    <property type="entry name" value="Sec-C motif"/>
    <property type="match status" value="1"/>
</dbReference>
<dbReference type="PANTHER" id="PTHR33747:SF1">
    <property type="entry name" value="ADENYLATE CYCLASE-ASSOCIATED CAP C-TERMINAL DOMAIN-CONTAINING PROTEIN"/>
    <property type="match status" value="1"/>
</dbReference>
<dbReference type="OrthoDB" id="21421at2"/>
<dbReference type="InterPro" id="IPR004027">
    <property type="entry name" value="SEC_C_motif"/>
</dbReference>
<accession>A0A1Y6CGJ7</accession>
<dbReference type="STRING" id="1513793.SAMN06296036_1227"/>
<evidence type="ECO:0000259" key="3">
    <source>
        <dbReference type="Pfam" id="PF17775"/>
    </source>
</evidence>